<dbReference type="VEuPathDB" id="AmoebaDB:NAEGRDRAFT_64066"/>
<feature type="compositionally biased region" description="Basic and acidic residues" evidence="1">
    <location>
        <begin position="10"/>
        <end position="19"/>
    </location>
</feature>
<protein>
    <submittedName>
        <fullName evidence="2">Predicted protein</fullName>
    </submittedName>
</protein>
<evidence type="ECO:0000313" key="2">
    <source>
        <dbReference type="EMBL" id="EFC48238.1"/>
    </source>
</evidence>
<evidence type="ECO:0000313" key="3">
    <source>
        <dbReference type="Proteomes" id="UP000006671"/>
    </source>
</evidence>
<feature type="compositionally biased region" description="Polar residues" evidence="1">
    <location>
        <begin position="23"/>
        <end position="32"/>
    </location>
</feature>
<name>D2V5A0_NAEGR</name>
<proteinExistence type="predicted"/>
<evidence type="ECO:0000256" key="1">
    <source>
        <dbReference type="SAM" id="MobiDB-lite"/>
    </source>
</evidence>
<dbReference type="InParanoid" id="D2V5A0"/>
<gene>
    <name evidence="2" type="ORF">NAEGRDRAFT_64066</name>
</gene>
<dbReference type="KEGG" id="ngr:NAEGRDRAFT_64066"/>
<accession>D2V5A0</accession>
<feature type="region of interest" description="Disordered" evidence="1">
    <location>
        <begin position="95"/>
        <end position="179"/>
    </location>
</feature>
<feature type="compositionally biased region" description="Low complexity" evidence="1">
    <location>
        <begin position="104"/>
        <end position="150"/>
    </location>
</feature>
<dbReference type="Proteomes" id="UP000006671">
    <property type="component" value="Unassembled WGS sequence"/>
</dbReference>
<dbReference type="AlphaFoldDB" id="D2V5A0"/>
<reference evidence="2 3" key="1">
    <citation type="journal article" date="2010" name="Cell">
        <title>The genome of Naegleria gruberi illuminates early eukaryotic versatility.</title>
        <authorList>
            <person name="Fritz-Laylin L.K."/>
            <person name="Prochnik S.E."/>
            <person name="Ginger M.L."/>
            <person name="Dacks J.B."/>
            <person name="Carpenter M.L."/>
            <person name="Field M.C."/>
            <person name="Kuo A."/>
            <person name="Paredez A."/>
            <person name="Chapman J."/>
            <person name="Pham J."/>
            <person name="Shu S."/>
            <person name="Neupane R."/>
            <person name="Cipriano M."/>
            <person name="Mancuso J."/>
            <person name="Tu H."/>
            <person name="Salamov A."/>
            <person name="Lindquist E."/>
            <person name="Shapiro H."/>
            <person name="Lucas S."/>
            <person name="Grigoriev I.V."/>
            <person name="Cande W.Z."/>
            <person name="Fulton C."/>
            <person name="Rokhsar D.S."/>
            <person name="Dawson S.C."/>
        </authorList>
    </citation>
    <scope>NUCLEOTIDE SEQUENCE [LARGE SCALE GENOMIC DNA]</scope>
    <source>
        <strain evidence="2 3">NEG-M</strain>
    </source>
</reference>
<organism evidence="3">
    <name type="scientific">Naegleria gruberi</name>
    <name type="common">Amoeba</name>
    <dbReference type="NCBI Taxonomy" id="5762"/>
    <lineage>
        <taxon>Eukaryota</taxon>
        <taxon>Discoba</taxon>
        <taxon>Heterolobosea</taxon>
        <taxon>Tetramitia</taxon>
        <taxon>Eutetramitia</taxon>
        <taxon>Vahlkampfiidae</taxon>
        <taxon>Naegleria</taxon>
    </lineage>
</organism>
<dbReference type="GeneID" id="8861476"/>
<dbReference type="RefSeq" id="XP_002680982.1">
    <property type="nucleotide sequence ID" value="XM_002680936.1"/>
</dbReference>
<feature type="compositionally biased region" description="Polar residues" evidence="1">
    <location>
        <begin position="44"/>
        <end position="55"/>
    </location>
</feature>
<keyword evidence="3" id="KW-1185">Reference proteome</keyword>
<dbReference type="EMBL" id="GG738852">
    <property type="protein sequence ID" value="EFC48238.1"/>
    <property type="molecule type" value="Genomic_DNA"/>
</dbReference>
<sequence>MYTKNRKLAKRDTPSKPIEDYFPNSSPEITTLSSDDDSDDSAAETLNKNQNNTKQIVNNHQQTIESKKQKGIQKITSASIATSFAHSSVRLLKKKKLNPPSSPQPIINNNTNDENNLISSSSSSNSTATTTTTSSIIPSESTSVISPPIINMDDHHVSSSLSDRSSTEEKSNNSNSLNNSQLASSELIKIGNEIKHSIDASLSQAVGGVECVSNIIVLDVNNSDHNEPITPSSSSILSSQIEEQPKQVNDSLLMMNSSQATSMGRQVMKMEEDELMKISRIEGNQHLNDTSTLSERQGIQDEIQHSPPIAFFVTFRDETVMIYHSVHLMNCDPSLLIAKIRLKITDLPTRDFSVKYWDDFVGGFVRFDHDVLTYIVRANLTRVKLLISSNQK</sequence>
<feature type="region of interest" description="Disordered" evidence="1">
    <location>
        <begin position="1"/>
        <end position="55"/>
    </location>
</feature>